<reference evidence="7 8" key="1">
    <citation type="submission" date="2019-10" db="EMBL/GenBank/DDBJ databases">
        <title>Assembly and Annotation for the nematode Trichostrongylus colubriformis.</title>
        <authorList>
            <person name="Martin J."/>
        </authorList>
    </citation>
    <scope>NUCLEOTIDE SEQUENCE [LARGE SCALE GENOMIC DNA]</scope>
    <source>
        <strain evidence="7">G859</strain>
        <tissue evidence="7">Whole worm</tissue>
    </source>
</reference>
<dbReference type="InterPro" id="IPR036616">
    <property type="entry name" value="Poly(ADP-ribose)pol_reg_dom_sf"/>
</dbReference>
<evidence type="ECO:0000313" key="8">
    <source>
        <dbReference type="Proteomes" id="UP001331761"/>
    </source>
</evidence>
<feature type="non-terminal residue" evidence="7">
    <location>
        <position position="220"/>
    </location>
</feature>
<sequence length="220" mass="25455">MKRRDTDLWILFTNWGRIGMGRGEYQTTPFSTLEAAMKEFKSVWRSKTGQDWGPFAQFQVLPKKYRLVETTKKVCNLSEISLNFVEKKEESLIRRSIQDISNVEKLKTYAKEIDRSMWCPFGHISEASIKKARSILDDCEKNVEELEKVLAKENHTDADVLRVFETSRSLSGEFYSTFPIADFEYGAVKIFDNKDDINRARESLVRMSEVEVGTRLLTGA</sequence>
<dbReference type="PROSITE" id="PS51060">
    <property type="entry name" value="PARP_ALPHA_HD"/>
    <property type="match status" value="1"/>
</dbReference>
<evidence type="ECO:0000259" key="5">
    <source>
        <dbReference type="PROSITE" id="PS51060"/>
    </source>
</evidence>
<feature type="domain" description="WGR" evidence="6">
    <location>
        <begin position="1"/>
        <end position="65"/>
    </location>
</feature>
<dbReference type="SUPFAM" id="SSF142921">
    <property type="entry name" value="WGR domain-like"/>
    <property type="match status" value="1"/>
</dbReference>
<dbReference type="Proteomes" id="UP001331761">
    <property type="component" value="Unassembled WGS sequence"/>
</dbReference>
<dbReference type="GO" id="GO:1990404">
    <property type="term" value="F:NAD+-protein mono-ADP-ribosyltransferase activity"/>
    <property type="evidence" value="ECO:0007669"/>
    <property type="project" value="TreeGrafter"/>
</dbReference>
<proteinExistence type="predicted"/>
<comment type="caution">
    <text evidence="7">The sequence shown here is derived from an EMBL/GenBank/DDBJ whole genome shotgun (WGS) entry which is preliminary data.</text>
</comment>
<dbReference type="Gene3D" id="1.20.142.10">
    <property type="entry name" value="Poly(ADP-ribose) polymerase, regulatory domain"/>
    <property type="match status" value="1"/>
</dbReference>
<dbReference type="GO" id="GO:0003950">
    <property type="term" value="F:NAD+ poly-ADP-ribosyltransferase activity"/>
    <property type="evidence" value="ECO:0007669"/>
    <property type="project" value="InterPro"/>
</dbReference>
<name>A0AAN8J1J7_TRICO</name>
<dbReference type="InterPro" id="IPR050800">
    <property type="entry name" value="ARTD/PARP"/>
</dbReference>
<dbReference type="GO" id="GO:0070212">
    <property type="term" value="P:protein poly-ADP-ribosylation"/>
    <property type="evidence" value="ECO:0007669"/>
    <property type="project" value="TreeGrafter"/>
</dbReference>
<evidence type="ECO:0000256" key="4">
    <source>
        <dbReference type="SAM" id="Coils"/>
    </source>
</evidence>
<dbReference type="InterPro" id="IPR036930">
    <property type="entry name" value="WGR_dom_sf"/>
</dbReference>
<keyword evidence="2" id="KW-0808">Transferase</keyword>
<evidence type="ECO:0000313" key="7">
    <source>
        <dbReference type="EMBL" id="KAK5975304.1"/>
    </source>
</evidence>
<dbReference type="GO" id="GO:0006302">
    <property type="term" value="P:double-strand break repair"/>
    <property type="evidence" value="ECO:0007669"/>
    <property type="project" value="TreeGrafter"/>
</dbReference>
<dbReference type="SMART" id="SM00773">
    <property type="entry name" value="WGR"/>
    <property type="match status" value="1"/>
</dbReference>
<evidence type="ECO:0000256" key="1">
    <source>
        <dbReference type="ARBA" id="ARBA00022676"/>
    </source>
</evidence>
<keyword evidence="8" id="KW-1185">Reference proteome</keyword>
<dbReference type="Pfam" id="PF05406">
    <property type="entry name" value="WGR"/>
    <property type="match status" value="1"/>
</dbReference>
<protein>
    <submittedName>
        <fullName evidence="7">WGR domain-containing protein</fullName>
    </submittedName>
</protein>
<evidence type="ECO:0000256" key="2">
    <source>
        <dbReference type="ARBA" id="ARBA00022679"/>
    </source>
</evidence>
<evidence type="ECO:0000256" key="3">
    <source>
        <dbReference type="ARBA" id="ARBA00023027"/>
    </source>
</evidence>
<dbReference type="Pfam" id="PF02877">
    <property type="entry name" value="PARP_reg"/>
    <property type="match status" value="1"/>
</dbReference>
<organism evidence="7 8">
    <name type="scientific">Trichostrongylus colubriformis</name>
    <name type="common">Black scour worm</name>
    <dbReference type="NCBI Taxonomy" id="6319"/>
    <lineage>
        <taxon>Eukaryota</taxon>
        <taxon>Metazoa</taxon>
        <taxon>Ecdysozoa</taxon>
        <taxon>Nematoda</taxon>
        <taxon>Chromadorea</taxon>
        <taxon>Rhabditida</taxon>
        <taxon>Rhabditina</taxon>
        <taxon>Rhabditomorpha</taxon>
        <taxon>Strongyloidea</taxon>
        <taxon>Trichostrongylidae</taxon>
        <taxon>Trichostrongylus</taxon>
    </lineage>
</organism>
<keyword evidence="4" id="KW-0175">Coiled coil</keyword>
<accession>A0AAN8J1J7</accession>
<keyword evidence="3" id="KW-0520">NAD</keyword>
<evidence type="ECO:0000259" key="6">
    <source>
        <dbReference type="PROSITE" id="PS51977"/>
    </source>
</evidence>
<feature type="domain" description="PARP alpha-helical" evidence="5">
    <location>
        <begin position="86"/>
        <end position="218"/>
    </location>
</feature>
<feature type="coiled-coil region" evidence="4">
    <location>
        <begin position="129"/>
        <end position="156"/>
    </location>
</feature>
<dbReference type="AlphaFoldDB" id="A0AAN8J1J7"/>
<dbReference type="GO" id="GO:0005730">
    <property type="term" value="C:nucleolus"/>
    <property type="evidence" value="ECO:0007669"/>
    <property type="project" value="TreeGrafter"/>
</dbReference>
<keyword evidence="1" id="KW-0328">Glycosyltransferase</keyword>
<dbReference type="PANTHER" id="PTHR10459:SF117">
    <property type="entry name" value="POLY [ADP-RIBOSE] POLYMERASE TANKYRASE"/>
    <property type="match status" value="1"/>
</dbReference>
<dbReference type="PROSITE" id="PS51977">
    <property type="entry name" value="WGR"/>
    <property type="match status" value="1"/>
</dbReference>
<dbReference type="InterPro" id="IPR004102">
    <property type="entry name" value="Poly(ADP-ribose)pol_reg_dom"/>
</dbReference>
<dbReference type="PANTHER" id="PTHR10459">
    <property type="entry name" value="DNA LIGASE"/>
    <property type="match status" value="1"/>
</dbReference>
<dbReference type="SUPFAM" id="SSF47587">
    <property type="entry name" value="Domain of poly(ADP-ribose) polymerase"/>
    <property type="match status" value="1"/>
</dbReference>
<dbReference type="InterPro" id="IPR008893">
    <property type="entry name" value="WGR_domain"/>
</dbReference>
<gene>
    <name evidence="7" type="ORF">GCK32_016394</name>
</gene>
<dbReference type="EMBL" id="WIXE01013193">
    <property type="protein sequence ID" value="KAK5975304.1"/>
    <property type="molecule type" value="Genomic_DNA"/>
</dbReference>